<dbReference type="InterPro" id="IPR020846">
    <property type="entry name" value="MFS_dom"/>
</dbReference>
<dbReference type="Gene3D" id="1.20.1250.20">
    <property type="entry name" value="MFS general substrate transporter like domains"/>
    <property type="match status" value="1"/>
</dbReference>
<feature type="transmembrane region" description="Helical" evidence="7">
    <location>
        <begin position="376"/>
        <end position="396"/>
    </location>
</feature>
<feature type="transmembrane region" description="Helical" evidence="7">
    <location>
        <begin position="352"/>
        <end position="370"/>
    </location>
</feature>
<reference evidence="9" key="1">
    <citation type="journal article" date="2020" name="Fungal Divers.">
        <title>Resolving the Mortierellaceae phylogeny through synthesis of multi-gene phylogenetics and phylogenomics.</title>
        <authorList>
            <person name="Vandepol N."/>
            <person name="Liber J."/>
            <person name="Desiro A."/>
            <person name="Na H."/>
            <person name="Kennedy M."/>
            <person name="Barry K."/>
            <person name="Grigoriev I.V."/>
            <person name="Miller A.N."/>
            <person name="O'Donnell K."/>
            <person name="Stajich J.E."/>
            <person name="Bonito G."/>
        </authorList>
    </citation>
    <scope>NUCLEOTIDE SEQUENCE</scope>
    <source>
        <strain evidence="9">BC1065</strain>
    </source>
</reference>
<keyword evidence="4 7" id="KW-1133">Transmembrane helix</keyword>
<dbReference type="PROSITE" id="PS50850">
    <property type="entry name" value="MFS"/>
    <property type="match status" value="1"/>
</dbReference>
<feature type="transmembrane region" description="Helical" evidence="7">
    <location>
        <begin position="124"/>
        <end position="145"/>
    </location>
</feature>
<evidence type="ECO:0000256" key="7">
    <source>
        <dbReference type="SAM" id="Phobius"/>
    </source>
</evidence>
<dbReference type="EMBL" id="JAAAJB010000455">
    <property type="protein sequence ID" value="KAG0255548.1"/>
    <property type="molecule type" value="Genomic_DNA"/>
</dbReference>
<dbReference type="GO" id="GO:0022857">
    <property type="term" value="F:transmembrane transporter activity"/>
    <property type="evidence" value="ECO:0007669"/>
    <property type="project" value="InterPro"/>
</dbReference>
<feature type="transmembrane region" description="Helical" evidence="7">
    <location>
        <begin position="65"/>
        <end position="83"/>
    </location>
</feature>
<feature type="transmembrane region" description="Helical" evidence="7">
    <location>
        <begin position="182"/>
        <end position="206"/>
    </location>
</feature>
<evidence type="ECO:0000256" key="4">
    <source>
        <dbReference type="ARBA" id="ARBA00022989"/>
    </source>
</evidence>
<evidence type="ECO:0000256" key="3">
    <source>
        <dbReference type="ARBA" id="ARBA00022692"/>
    </source>
</evidence>
<dbReference type="AlphaFoldDB" id="A0A9P6U1U2"/>
<dbReference type="GO" id="GO:0016020">
    <property type="term" value="C:membrane"/>
    <property type="evidence" value="ECO:0007669"/>
    <property type="project" value="UniProtKB-SubCell"/>
</dbReference>
<gene>
    <name evidence="9" type="ORF">DFQ27_006202</name>
</gene>
<feature type="compositionally biased region" description="Basic and acidic residues" evidence="6">
    <location>
        <begin position="500"/>
        <end position="515"/>
    </location>
</feature>
<evidence type="ECO:0000256" key="6">
    <source>
        <dbReference type="SAM" id="MobiDB-lite"/>
    </source>
</evidence>
<evidence type="ECO:0000313" key="9">
    <source>
        <dbReference type="EMBL" id="KAG0255548.1"/>
    </source>
</evidence>
<sequence length="543" mass="58367">MPDSETSTAVDQPIERPWYLRLQEIKGLLLVLVSAAHMFNMINVASVTIVLPAILHDVKFQPSQLQWVVSAYGLAFSGFLLVGGRMGDLFGHRRIFIIGLTWFSIWALVNGFASSAIFMSVSRALQGMGAGFTIPSALAIVTTSFPVGHARTKALSVYGGSGAVGSVVGVLLGGVLGDTIGWRWIFRLTAILGFFFAISAVLIIPASKGVSLNKDRRVDYGGLTCFTLGIVSIVYYLSESPSAGWAAARTLAPLAVGLVLLGVFVAIQFKIDYPVMPPRIWKSRRFVASVLAAGAFSGAMNSMIFFSSLTFQNVMGYSPMTTALCYLAHGIGSIFAVITVTKLVFLVRTKILTVVGWLLFMSSGLLFAQIQHDSSYWSIAFPALILNFLGMAPVYLTCQLNAVMDAADEDQGVVGSVYNSAIQLGGPIGVAITNAVANKYNLAGMKGAALLVGYRATFYTFAIITGVGLVLTIVLAANRDPPKMRERRSAHREEESAEGVDTKQDSSKVEERDIEAGTSRTESLTSATSIHDDKRKDNEKYGS</sequence>
<feature type="domain" description="Major facilitator superfamily (MFS) profile" evidence="8">
    <location>
        <begin position="29"/>
        <end position="480"/>
    </location>
</feature>
<dbReference type="OrthoDB" id="2130629at2759"/>
<dbReference type="PANTHER" id="PTHR42718:SF9">
    <property type="entry name" value="MAJOR FACILITATOR SUPERFAMILY MULTIDRUG TRANSPORTER MFSC"/>
    <property type="match status" value="1"/>
</dbReference>
<comment type="caution">
    <text evidence="9">The sequence shown here is derived from an EMBL/GenBank/DDBJ whole genome shotgun (WGS) entry which is preliminary data.</text>
</comment>
<evidence type="ECO:0000256" key="2">
    <source>
        <dbReference type="ARBA" id="ARBA00022448"/>
    </source>
</evidence>
<keyword evidence="10" id="KW-1185">Reference proteome</keyword>
<dbReference type="PANTHER" id="PTHR42718">
    <property type="entry name" value="MAJOR FACILITATOR SUPERFAMILY MULTIDRUG TRANSPORTER MFSC"/>
    <property type="match status" value="1"/>
</dbReference>
<feature type="transmembrane region" description="Helical" evidence="7">
    <location>
        <begin position="28"/>
        <end position="53"/>
    </location>
</feature>
<proteinExistence type="predicted"/>
<feature type="transmembrane region" description="Helical" evidence="7">
    <location>
        <begin position="95"/>
        <end position="118"/>
    </location>
</feature>
<dbReference type="Proteomes" id="UP000807716">
    <property type="component" value="Unassembled WGS sequence"/>
</dbReference>
<organism evidence="9 10">
    <name type="scientific">Actinomortierella ambigua</name>
    <dbReference type="NCBI Taxonomy" id="1343610"/>
    <lineage>
        <taxon>Eukaryota</taxon>
        <taxon>Fungi</taxon>
        <taxon>Fungi incertae sedis</taxon>
        <taxon>Mucoromycota</taxon>
        <taxon>Mortierellomycotina</taxon>
        <taxon>Mortierellomycetes</taxon>
        <taxon>Mortierellales</taxon>
        <taxon>Mortierellaceae</taxon>
        <taxon>Actinomortierella</taxon>
    </lineage>
</organism>
<feature type="transmembrane region" description="Helical" evidence="7">
    <location>
        <begin position="417"/>
        <end position="437"/>
    </location>
</feature>
<feature type="transmembrane region" description="Helical" evidence="7">
    <location>
        <begin position="326"/>
        <end position="345"/>
    </location>
</feature>
<dbReference type="InterPro" id="IPR011701">
    <property type="entry name" value="MFS"/>
</dbReference>
<feature type="transmembrane region" description="Helical" evidence="7">
    <location>
        <begin position="157"/>
        <end position="176"/>
    </location>
</feature>
<dbReference type="Gene3D" id="1.20.1720.10">
    <property type="entry name" value="Multidrug resistance protein D"/>
    <property type="match status" value="1"/>
</dbReference>
<keyword evidence="2" id="KW-0813">Transport</keyword>
<dbReference type="SUPFAM" id="SSF103473">
    <property type="entry name" value="MFS general substrate transporter"/>
    <property type="match status" value="1"/>
</dbReference>
<feature type="transmembrane region" description="Helical" evidence="7">
    <location>
        <begin position="243"/>
        <end position="265"/>
    </location>
</feature>
<feature type="compositionally biased region" description="Polar residues" evidence="6">
    <location>
        <begin position="518"/>
        <end position="529"/>
    </location>
</feature>
<dbReference type="Pfam" id="PF07690">
    <property type="entry name" value="MFS_1"/>
    <property type="match status" value="1"/>
</dbReference>
<feature type="region of interest" description="Disordered" evidence="6">
    <location>
        <begin position="482"/>
        <end position="543"/>
    </location>
</feature>
<dbReference type="InterPro" id="IPR036259">
    <property type="entry name" value="MFS_trans_sf"/>
</dbReference>
<evidence type="ECO:0000313" key="10">
    <source>
        <dbReference type="Proteomes" id="UP000807716"/>
    </source>
</evidence>
<feature type="transmembrane region" description="Helical" evidence="7">
    <location>
        <begin position="457"/>
        <end position="478"/>
    </location>
</feature>
<evidence type="ECO:0000259" key="8">
    <source>
        <dbReference type="PROSITE" id="PS50850"/>
    </source>
</evidence>
<protein>
    <recommendedName>
        <fullName evidence="8">Major facilitator superfamily (MFS) profile domain-containing protein</fullName>
    </recommendedName>
</protein>
<evidence type="ECO:0000256" key="1">
    <source>
        <dbReference type="ARBA" id="ARBA00004141"/>
    </source>
</evidence>
<name>A0A9P6U1U2_9FUNG</name>
<keyword evidence="5 7" id="KW-0472">Membrane</keyword>
<keyword evidence="3 7" id="KW-0812">Transmembrane</keyword>
<feature type="compositionally biased region" description="Basic and acidic residues" evidence="6">
    <location>
        <begin position="530"/>
        <end position="543"/>
    </location>
</feature>
<comment type="subcellular location">
    <subcellularLocation>
        <location evidence="1">Membrane</location>
        <topology evidence="1">Multi-pass membrane protein</topology>
    </subcellularLocation>
</comment>
<accession>A0A9P6U1U2</accession>
<evidence type="ECO:0000256" key="5">
    <source>
        <dbReference type="ARBA" id="ARBA00023136"/>
    </source>
</evidence>
<feature type="transmembrane region" description="Helical" evidence="7">
    <location>
        <begin position="286"/>
        <end position="306"/>
    </location>
</feature>
<feature type="transmembrane region" description="Helical" evidence="7">
    <location>
        <begin position="218"/>
        <end position="237"/>
    </location>
</feature>